<sequence length="122" mass="13914">MPVLFISPFRMTCTSHQERLLDHITKRLYHWSGVTRRSVSHIRCITTAIERCASSSRSAPKRSALERALRSRLDRNDQPTGGNFSPAQRPLNGCREKTDRERKKREVGANALLLVMDVVVRG</sequence>
<gene>
    <name evidence="2" type="ORF">LPLAT_LOCUS9894</name>
</gene>
<dbReference type="AlphaFoldDB" id="A0AAV2NXY6"/>
<protein>
    <submittedName>
        <fullName evidence="2">Uncharacterized protein</fullName>
    </submittedName>
</protein>
<evidence type="ECO:0000256" key="1">
    <source>
        <dbReference type="SAM" id="MobiDB-lite"/>
    </source>
</evidence>
<feature type="compositionally biased region" description="Basic and acidic residues" evidence="1">
    <location>
        <begin position="63"/>
        <end position="77"/>
    </location>
</feature>
<dbReference type="EMBL" id="OZ034828">
    <property type="protein sequence ID" value="CAL1684223.1"/>
    <property type="molecule type" value="Genomic_DNA"/>
</dbReference>
<evidence type="ECO:0000313" key="3">
    <source>
        <dbReference type="Proteomes" id="UP001497644"/>
    </source>
</evidence>
<evidence type="ECO:0000313" key="2">
    <source>
        <dbReference type="EMBL" id="CAL1684223.1"/>
    </source>
</evidence>
<name>A0AAV2NXY6_9HYME</name>
<accession>A0AAV2NXY6</accession>
<proteinExistence type="predicted"/>
<dbReference type="Proteomes" id="UP001497644">
    <property type="component" value="Chromosome 5"/>
</dbReference>
<reference evidence="2" key="1">
    <citation type="submission" date="2024-04" db="EMBL/GenBank/DDBJ databases">
        <authorList>
            <consortium name="Molecular Ecology Group"/>
        </authorList>
    </citation>
    <scope>NUCLEOTIDE SEQUENCE</scope>
</reference>
<feature type="region of interest" description="Disordered" evidence="1">
    <location>
        <begin position="54"/>
        <end position="103"/>
    </location>
</feature>
<feature type="compositionally biased region" description="Basic and acidic residues" evidence="1">
    <location>
        <begin position="94"/>
        <end position="103"/>
    </location>
</feature>
<organism evidence="2 3">
    <name type="scientific">Lasius platythorax</name>
    <dbReference type="NCBI Taxonomy" id="488582"/>
    <lineage>
        <taxon>Eukaryota</taxon>
        <taxon>Metazoa</taxon>
        <taxon>Ecdysozoa</taxon>
        <taxon>Arthropoda</taxon>
        <taxon>Hexapoda</taxon>
        <taxon>Insecta</taxon>
        <taxon>Pterygota</taxon>
        <taxon>Neoptera</taxon>
        <taxon>Endopterygota</taxon>
        <taxon>Hymenoptera</taxon>
        <taxon>Apocrita</taxon>
        <taxon>Aculeata</taxon>
        <taxon>Formicoidea</taxon>
        <taxon>Formicidae</taxon>
        <taxon>Formicinae</taxon>
        <taxon>Lasius</taxon>
        <taxon>Lasius</taxon>
    </lineage>
</organism>
<keyword evidence="3" id="KW-1185">Reference proteome</keyword>